<accession>A0ABM7P1E6</accession>
<dbReference type="InterPro" id="IPR038726">
    <property type="entry name" value="PDDEXK_AddAB-type"/>
</dbReference>
<dbReference type="SUPFAM" id="SSF52540">
    <property type="entry name" value="P-loop containing nucleoside triphosphate hydrolases"/>
    <property type="match status" value="1"/>
</dbReference>
<dbReference type="Gene3D" id="3.90.320.10">
    <property type="match status" value="1"/>
</dbReference>
<name>A0ABM7P1E6_9BACT</name>
<protein>
    <submittedName>
        <fullName evidence="2">PD-(D/E)XK nuclease family protein</fullName>
    </submittedName>
</protein>
<proteinExistence type="predicted"/>
<evidence type="ECO:0000313" key="2">
    <source>
        <dbReference type="EMBL" id="BCS86605.1"/>
    </source>
</evidence>
<dbReference type="InterPro" id="IPR011604">
    <property type="entry name" value="PDDEXK-like_dom_sf"/>
</dbReference>
<dbReference type="EMBL" id="AP024484">
    <property type="protein sequence ID" value="BCS86605.1"/>
    <property type="molecule type" value="Genomic_DNA"/>
</dbReference>
<dbReference type="Proteomes" id="UP001319045">
    <property type="component" value="Chromosome"/>
</dbReference>
<sequence length="950" mass="110180">MRTFLHFVAEDIIKKYGTNLSRIAVVFPNKRAALFLNEELARLVDKPIWSPTYITISDLFRNHSDKTVGEQIKLICDLHKTYNECTGMNETLDMFYGWGQLMLADFDDIDKNMADSQKVFANLKDIHEFDDLSYLTDSQKDILKQFFSNFSEEQDSEIKRKFLTLWSNFDNIYSSYKKRLAAQNIAYEGALYREVVETENLDFKYDNYLFVGFNMMQKVEQEMCSRLMKQGRAKFYWDFDDYFMKARGVVNHEAGTYIRQYLKYFPNELDISNSDIYHNLDGKKDIKYLSATTENIQARYISKWLTDNDRYKDGKLTAIVLADEKLLQTVIHCIPSEVDNVNITTGYPLQQSPVSSFVKMLISLRTMGYRSDIGKYRMKWVETLLRHPYIKYVSDKAQNILDDYKQLRTFYQSSADLSKDEGLSLIFKEDNLNILSLNIWLTEVLQLVGNNFSQENESDPLMQESLFRMYTLLNRLGDLIKSGDLEADIKTYTKLINQLISTTSIPFHGEPVVGIQIMGVLETRNLDFDHVLVLSCNEGNMPKGVNDSSFIPYSIRKAYGLTTIDNKVAIYSYYFHSLLQRATDITLMYNKSTSNTNTGEMSRFMMQLMVEGNHDIQKVNVNANQNPLTPKKEAIIKDEKVMTVIRSIEKMSPTAFSVYLRCQLQYYYRYIAGIKQPDNEDDEIDNRIFGNIFHKAAELFYQKYINSSVVHQSDLEDDVKNEALLSRIIDAAFKDELFKIPKNIRIDYNGLQIINRQVILDYLKQMIRIDIKLAPFSILGLEKTVSMNLTVNVDNEQKTIRLYGNIDRIDEIDEGGNNRIRIIDYKTGNNNRAIVNSIDDIFDPSKIGNHTSYFLQSMLYALIIRDDKNINPENIRVSPALLFIQHSLAKDYDPTLLLNKEKIMDIAQFKDDFIAGLKQLAEEILDSSKPFLPTEDKSRCETCIYKSICG</sequence>
<organism evidence="2 3">
    <name type="scientific">Prevotella herbatica</name>
    <dbReference type="NCBI Taxonomy" id="2801997"/>
    <lineage>
        <taxon>Bacteria</taxon>
        <taxon>Pseudomonadati</taxon>
        <taxon>Bacteroidota</taxon>
        <taxon>Bacteroidia</taxon>
        <taxon>Bacteroidales</taxon>
        <taxon>Prevotellaceae</taxon>
        <taxon>Prevotella</taxon>
    </lineage>
</organism>
<dbReference type="Pfam" id="PF12705">
    <property type="entry name" value="PDDEXK_1"/>
    <property type="match status" value="1"/>
</dbReference>
<gene>
    <name evidence="2" type="ORF">prwr041_24980</name>
</gene>
<evidence type="ECO:0000313" key="3">
    <source>
        <dbReference type="Proteomes" id="UP001319045"/>
    </source>
</evidence>
<evidence type="ECO:0000259" key="1">
    <source>
        <dbReference type="Pfam" id="PF12705"/>
    </source>
</evidence>
<dbReference type="InterPro" id="IPR027417">
    <property type="entry name" value="P-loop_NTPase"/>
</dbReference>
<dbReference type="RefSeq" id="WP_207154178.1">
    <property type="nucleotide sequence ID" value="NZ_AP024484.1"/>
</dbReference>
<reference evidence="2 3" key="1">
    <citation type="journal article" date="2022" name="Int. J. Syst. Evol. Microbiol.">
        <title>Prevotella herbatica sp. nov., a plant polysaccharide-decomposing anaerobic bacterium isolated from a methanogenic reactor.</title>
        <authorList>
            <person name="Uek A."/>
            <person name="Tonouchi A."/>
            <person name="Kaku N."/>
            <person name="Ueki K."/>
        </authorList>
    </citation>
    <scope>NUCLEOTIDE SEQUENCE [LARGE SCALE GENOMIC DNA]</scope>
    <source>
        <strain evidence="2 3">WR041</strain>
    </source>
</reference>
<feature type="domain" description="PD-(D/E)XK endonuclease-like" evidence="1">
    <location>
        <begin position="651"/>
        <end position="949"/>
    </location>
</feature>
<keyword evidence="3" id="KW-1185">Reference proteome</keyword>